<dbReference type="AlphaFoldDB" id="A0A9D4MPQ5"/>
<dbReference type="SMART" id="SM00261">
    <property type="entry name" value="FU"/>
    <property type="match status" value="2"/>
</dbReference>
<dbReference type="InterPro" id="IPR002049">
    <property type="entry name" value="LE_dom"/>
</dbReference>
<dbReference type="PROSITE" id="PS01248">
    <property type="entry name" value="EGF_LAM_1"/>
    <property type="match status" value="1"/>
</dbReference>
<dbReference type="EMBL" id="JAIWYP010000001">
    <property type="protein sequence ID" value="KAH3881180.1"/>
    <property type="molecule type" value="Genomic_DNA"/>
</dbReference>
<dbReference type="SMART" id="SM00179">
    <property type="entry name" value="EGF_CA"/>
    <property type="match status" value="2"/>
</dbReference>
<feature type="compositionally biased region" description="Basic and acidic residues" evidence="5">
    <location>
        <begin position="339"/>
        <end position="356"/>
    </location>
</feature>
<dbReference type="InterPro" id="IPR001881">
    <property type="entry name" value="EGF-like_Ca-bd_dom"/>
</dbReference>
<dbReference type="PROSITE" id="PS50026">
    <property type="entry name" value="EGF_3"/>
    <property type="match status" value="1"/>
</dbReference>
<dbReference type="OrthoDB" id="19903at2759"/>
<dbReference type="PROSITE" id="PS00022">
    <property type="entry name" value="EGF_1"/>
    <property type="match status" value="1"/>
</dbReference>
<dbReference type="SUPFAM" id="SSF57184">
    <property type="entry name" value="Growth factor receptor domain"/>
    <property type="match status" value="1"/>
</dbReference>
<dbReference type="Gene3D" id="2.10.25.10">
    <property type="entry name" value="Laminin"/>
    <property type="match status" value="2"/>
</dbReference>
<dbReference type="InterPro" id="IPR018097">
    <property type="entry name" value="EGF_Ca-bd_CS"/>
</dbReference>
<name>A0A9D4MPQ5_DREPO</name>
<feature type="region of interest" description="Disordered" evidence="5">
    <location>
        <begin position="337"/>
        <end position="356"/>
    </location>
</feature>
<dbReference type="InterPro" id="IPR009030">
    <property type="entry name" value="Growth_fac_rcpt_cys_sf"/>
</dbReference>
<evidence type="ECO:0000313" key="8">
    <source>
        <dbReference type="EMBL" id="KAH3881180.1"/>
    </source>
</evidence>
<comment type="similarity">
    <text evidence="1">Belongs to the CRELD family.</text>
</comment>
<organism evidence="8 9">
    <name type="scientific">Dreissena polymorpha</name>
    <name type="common">Zebra mussel</name>
    <name type="synonym">Mytilus polymorpha</name>
    <dbReference type="NCBI Taxonomy" id="45954"/>
    <lineage>
        <taxon>Eukaryota</taxon>
        <taxon>Metazoa</taxon>
        <taxon>Spiralia</taxon>
        <taxon>Lophotrochozoa</taxon>
        <taxon>Mollusca</taxon>
        <taxon>Bivalvia</taxon>
        <taxon>Autobranchia</taxon>
        <taxon>Heteroconchia</taxon>
        <taxon>Euheterodonta</taxon>
        <taxon>Imparidentia</taxon>
        <taxon>Neoheterodontei</taxon>
        <taxon>Myida</taxon>
        <taxon>Dreissenoidea</taxon>
        <taxon>Dreissenidae</taxon>
        <taxon>Dreissena</taxon>
    </lineage>
</organism>
<evidence type="ECO:0000259" key="7">
    <source>
        <dbReference type="PROSITE" id="PS50026"/>
    </source>
</evidence>
<evidence type="ECO:0000256" key="4">
    <source>
        <dbReference type="PROSITE-ProRule" id="PRU00076"/>
    </source>
</evidence>
<feature type="domain" description="EGF-like" evidence="7">
    <location>
        <begin position="142"/>
        <end position="182"/>
    </location>
</feature>
<dbReference type="Pfam" id="PF07645">
    <property type="entry name" value="EGF_CA"/>
    <property type="match status" value="2"/>
</dbReference>
<dbReference type="PROSITE" id="PS01187">
    <property type="entry name" value="EGF_CA"/>
    <property type="match status" value="2"/>
</dbReference>
<keyword evidence="9" id="KW-1185">Reference proteome</keyword>
<evidence type="ECO:0000256" key="2">
    <source>
        <dbReference type="ARBA" id="ARBA00022536"/>
    </source>
</evidence>
<accession>A0A9D4MPQ5</accession>
<evidence type="ECO:0000256" key="6">
    <source>
        <dbReference type="SAM" id="SignalP"/>
    </source>
</evidence>
<keyword evidence="2 4" id="KW-0245">EGF-like domain</keyword>
<dbReference type="InterPro" id="IPR049883">
    <property type="entry name" value="NOTCH1_EGF-like"/>
</dbReference>
<evidence type="ECO:0000313" key="9">
    <source>
        <dbReference type="Proteomes" id="UP000828390"/>
    </source>
</evidence>
<dbReference type="InterPro" id="IPR000742">
    <property type="entry name" value="EGF"/>
</dbReference>
<feature type="signal peptide" evidence="6">
    <location>
        <begin position="1"/>
        <end position="27"/>
    </location>
</feature>
<comment type="caution">
    <text evidence="4">Lacks conserved residue(s) required for the propagation of feature annotation.</text>
</comment>
<feature type="chain" id="PRO_5038360632" description="EGF-like domain-containing protein" evidence="6">
    <location>
        <begin position="28"/>
        <end position="356"/>
    </location>
</feature>
<dbReference type="InterPro" id="IPR006212">
    <property type="entry name" value="Furin_repeat"/>
</dbReference>
<dbReference type="GO" id="GO:0005509">
    <property type="term" value="F:calcium ion binding"/>
    <property type="evidence" value="ECO:0007669"/>
    <property type="project" value="InterPro"/>
</dbReference>
<proteinExistence type="inferred from homology"/>
<evidence type="ECO:0000256" key="5">
    <source>
        <dbReference type="SAM" id="MobiDB-lite"/>
    </source>
</evidence>
<dbReference type="SMART" id="SM00181">
    <property type="entry name" value="EGF"/>
    <property type="match status" value="3"/>
</dbReference>
<dbReference type="Proteomes" id="UP000828390">
    <property type="component" value="Unassembled WGS sequence"/>
</dbReference>
<feature type="disulfide bond" evidence="4">
    <location>
        <begin position="172"/>
        <end position="181"/>
    </location>
</feature>
<reference evidence="8" key="1">
    <citation type="journal article" date="2019" name="bioRxiv">
        <title>The Genome of the Zebra Mussel, Dreissena polymorpha: A Resource for Invasive Species Research.</title>
        <authorList>
            <person name="McCartney M.A."/>
            <person name="Auch B."/>
            <person name="Kono T."/>
            <person name="Mallez S."/>
            <person name="Zhang Y."/>
            <person name="Obille A."/>
            <person name="Becker A."/>
            <person name="Abrahante J.E."/>
            <person name="Garbe J."/>
            <person name="Badalamenti J.P."/>
            <person name="Herman A."/>
            <person name="Mangelson H."/>
            <person name="Liachko I."/>
            <person name="Sullivan S."/>
            <person name="Sone E.D."/>
            <person name="Koren S."/>
            <person name="Silverstein K.A.T."/>
            <person name="Beckman K.B."/>
            <person name="Gohl D.M."/>
        </authorList>
    </citation>
    <scope>NUCLEOTIDE SEQUENCE</scope>
    <source>
        <strain evidence="8">Duluth1</strain>
        <tissue evidence="8">Whole animal</tissue>
    </source>
</reference>
<sequence>MHVKKVFSVFILHIFIILYILLPLSDAGKEKCSTCKDIVENFKEGLEKTKKSNFGGGNTRWEEKSLGTWAHSETRLVEIWENHLCKYDAKECHFMAEKHEEDLEDFWFNVHAKDEQVDMHQWFCVNRIKVCCPKNTYGPKCSPCKGGPARPCGGNGRCDGEGTREGTGKCDCNSGYRGDICEECTDGFFEESKNDTHTVCTSCHESCKSTCWEAGPKGCDECKNGWSKSEEHGCQDIDECLNSLCAENQYCSNTQGSYNCATCHRSCAGCAGYGAHKCAACKEGYRLEAEHCTDLNECTEDPTLCTGDKQTCVNTDGSYECKCEDDMIYDQGSKLCIPKPKDEEQNGEHEETKDEL</sequence>
<reference evidence="8" key="2">
    <citation type="submission" date="2020-11" db="EMBL/GenBank/DDBJ databases">
        <authorList>
            <person name="McCartney M.A."/>
            <person name="Auch B."/>
            <person name="Kono T."/>
            <person name="Mallez S."/>
            <person name="Becker A."/>
            <person name="Gohl D.M."/>
            <person name="Silverstein K.A.T."/>
            <person name="Koren S."/>
            <person name="Bechman K.B."/>
            <person name="Herman A."/>
            <person name="Abrahante J.E."/>
            <person name="Garbe J."/>
        </authorList>
    </citation>
    <scope>NUCLEOTIDE SEQUENCE</scope>
    <source>
        <strain evidence="8">Duluth1</strain>
        <tissue evidence="8">Whole animal</tissue>
    </source>
</reference>
<protein>
    <recommendedName>
        <fullName evidence="7">EGF-like domain-containing protein</fullName>
    </recommendedName>
</protein>
<evidence type="ECO:0000256" key="1">
    <source>
        <dbReference type="ARBA" id="ARBA00005897"/>
    </source>
</evidence>
<keyword evidence="3 4" id="KW-1015">Disulfide bond</keyword>
<keyword evidence="6" id="KW-0732">Signal</keyword>
<gene>
    <name evidence="8" type="ORF">DPMN_005103</name>
</gene>
<comment type="caution">
    <text evidence="8">The sequence shown here is derived from an EMBL/GenBank/DDBJ whole genome shotgun (WGS) entry which is preliminary data.</text>
</comment>
<evidence type="ECO:0000256" key="3">
    <source>
        <dbReference type="ARBA" id="ARBA00023157"/>
    </source>
</evidence>